<dbReference type="Pfam" id="PF13174">
    <property type="entry name" value="TPR_6"/>
    <property type="match status" value="1"/>
</dbReference>
<dbReference type="eggNOG" id="KOG2002">
    <property type="taxonomic scope" value="Eukaryota"/>
</dbReference>
<evidence type="ECO:0000256" key="2">
    <source>
        <dbReference type="ARBA" id="ARBA00022803"/>
    </source>
</evidence>
<dbReference type="GeneID" id="15806785"/>
<dbReference type="InterPro" id="IPR019734">
    <property type="entry name" value="TPR_rpt"/>
</dbReference>
<keyword evidence="3" id="KW-0175">Coiled coil</keyword>
<dbReference type="PANTHER" id="PTHR14027:SF2">
    <property type="entry name" value="RNA POLYMERASE-ASSOCIATED PROTEIN CTR9 HOMOLOG"/>
    <property type="match status" value="1"/>
</dbReference>
<dbReference type="AlphaFoldDB" id="L0AZ86"/>
<gene>
    <name evidence="4" type="ORF">BEWA_034250</name>
</gene>
<dbReference type="PANTHER" id="PTHR14027">
    <property type="entry name" value="RNA POLYMERASE-ASSOCIATED PROTEIN CTR9"/>
    <property type="match status" value="1"/>
</dbReference>
<dbReference type="Proteomes" id="UP000031512">
    <property type="component" value="Chromosome 1"/>
</dbReference>
<dbReference type="InterPro" id="IPR011990">
    <property type="entry name" value="TPR-like_helical_dom_sf"/>
</dbReference>
<evidence type="ECO:0000313" key="4">
    <source>
        <dbReference type="EMBL" id="AFZ80568.1"/>
    </source>
</evidence>
<dbReference type="GO" id="GO:0000993">
    <property type="term" value="F:RNA polymerase II complex binding"/>
    <property type="evidence" value="ECO:0007669"/>
    <property type="project" value="TreeGrafter"/>
</dbReference>
<dbReference type="GO" id="GO:0006368">
    <property type="term" value="P:transcription elongation by RNA polymerase II"/>
    <property type="evidence" value="ECO:0007669"/>
    <property type="project" value="TreeGrafter"/>
</dbReference>
<dbReference type="VEuPathDB" id="PiroplasmaDB:BEWA_034250"/>
<dbReference type="InterPro" id="IPR031101">
    <property type="entry name" value="Ctr9"/>
</dbReference>
<protein>
    <submittedName>
        <fullName evidence="4">Tetratricopeptide repeat domain containing protein</fullName>
    </submittedName>
</protein>
<dbReference type="SUPFAM" id="SSF48452">
    <property type="entry name" value="TPR-like"/>
    <property type="match status" value="3"/>
</dbReference>
<feature type="coiled-coil region" evidence="3">
    <location>
        <begin position="984"/>
        <end position="1021"/>
    </location>
</feature>
<dbReference type="SMART" id="SM00028">
    <property type="entry name" value="TPR"/>
    <property type="match status" value="6"/>
</dbReference>
<organism evidence="4 5">
    <name type="scientific">Theileria equi strain WA</name>
    <dbReference type="NCBI Taxonomy" id="1537102"/>
    <lineage>
        <taxon>Eukaryota</taxon>
        <taxon>Sar</taxon>
        <taxon>Alveolata</taxon>
        <taxon>Apicomplexa</taxon>
        <taxon>Aconoidasida</taxon>
        <taxon>Piroplasmida</taxon>
        <taxon>Theileriidae</taxon>
        <taxon>Theileria</taxon>
    </lineage>
</organism>
<dbReference type="OrthoDB" id="343875at2759"/>
<evidence type="ECO:0000256" key="1">
    <source>
        <dbReference type="ARBA" id="ARBA00022737"/>
    </source>
</evidence>
<keyword evidence="5" id="KW-1185">Reference proteome</keyword>
<reference evidence="4 5" key="1">
    <citation type="journal article" date="2012" name="BMC Genomics">
        <title>Comparative genomic analysis and phylogenetic position of Theileria equi.</title>
        <authorList>
            <person name="Kappmeyer L.S."/>
            <person name="Thiagarajan M."/>
            <person name="Herndon D.R."/>
            <person name="Ramsay J.D."/>
            <person name="Caler E."/>
            <person name="Djikeng A."/>
            <person name="Gillespie J.J."/>
            <person name="Lau A.O."/>
            <person name="Roalson E.H."/>
            <person name="Silva J.C."/>
            <person name="Silva M.G."/>
            <person name="Suarez C.E."/>
            <person name="Ueti M.W."/>
            <person name="Nene V.M."/>
            <person name="Mealey R.H."/>
            <person name="Knowles D.P."/>
            <person name="Brayton K.A."/>
        </authorList>
    </citation>
    <scope>NUCLEOTIDE SEQUENCE [LARGE SCALE GENOMIC DNA]</scope>
    <source>
        <strain evidence="4 5">WA</strain>
    </source>
</reference>
<accession>L0AZ86</accession>
<dbReference type="KEGG" id="beq:BEWA_034250"/>
<dbReference type="GO" id="GO:0006355">
    <property type="term" value="P:regulation of DNA-templated transcription"/>
    <property type="evidence" value="ECO:0007669"/>
    <property type="project" value="InterPro"/>
</dbReference>
<dbReference type="Gene3D" id="1.25.40.10">
    <property type="entry name" value="Tetratricopeptide repeat domain"/>
    <property type="match status" value="3"/>
</dbReference>
<keyword evidence="1" id="KW-0677">Repeat</keyword>
<name>L0AZ86_THEEQ</name>
<sequence length="1045" mass="119363">MLESGFCVPLHGNKEVDAIKSNGSDNRCIWISQEDITPNNLEILKTIFKSEDVSLKYWLLLAFSYRELGNFESFDALLKDAETFCNLDSTDSPLHKGLISSALAINNLYQAEFFQHDEDRYARCVDWANHYTKKAETSSPYHFYLLKGQQYLMYGTGNAKSQERASAKSMFHMAISINPGSILPIILYANVSVMDSNFQGAMVFYMRALLICEYYTIVLERLKSPEFEHLLQNIPHYDIEFLFLQLKWLKALLFFSLAACQFALGDVEKAKVLIERSISAKPLPEAHRLRYAIFAWLLTHFSDEADTEYDPKTLLQNYTQSLSIAYFKDKTNPITQLQFSEFLFQRGKIAESEHILNDLKDNDLNYSLKAEIEYQLGRIAHVKEDYPTAISSYIKSIGFKSDFISPRLQLVKAASAAGDLTLAREHTDVLLQHFQKIPVVLLVSAFIYMEAARETLEHNRWEMLKLEGTNKNMHNLDTSCLFHGVQQGVSRLVDERLFKALGLLEDVISENKHPHILECYIRCLEILVSRGRESMCTKLRESYLLIKDSLPQSNLSFESRNNYGVMALYSKDYSEAISSFTHLLEDVEKCIECHSGSSQHSLDYFHYTTISITVRYNLGLALEFSGNIAKAQRIYSQLTRDYPKYASPWIRRSNISFKKGDLEGANRYLEQLKKVNPGNMEPWLHRAHQLADMNMYDESIQELRRLFRVLPSSAYDPYANTLMSSIMIQRSYLLANSAGGVTVSFPKEAIHYAKLSLRRPALCNFYAANVIAVILAHEKHLKPAYESFGLLLESVLMTPHMKFIANKNMAVLSAAIALSVFINDRKIDRTKFNKVRVAKAQQHFVTALSNGKMDKGIYFTYARFLFDVQKFDECISLLETARLIFPDEIRFLHNQAIAVDGMLCSYLRDSEKTSSVHEMSKMASAAKFVVSAVEHLTSGGKDSESPITTEAQSKLKQVLNRVRSKVIPHISTTLPQLEKTCESRQKTREKRLQLQLTIQQAQEAKKRKQEEERLLAAQAEEALSQQLLKEASEIASELLLSKPPT</sequence>
<proteinExistence type="predicted"/>
<dbReference type="GO" id="GO:0016593">
    <property type="term" value="C:Cdc73/Paf1 complex"/>
    <property type="evidence" value="ECO:0007669"/>
    <property type="project" value="TreeGrafter"/>
</dbReference>
<evidence type="ECO:0000256" key="3">
    <source>
        <dbReference type="SAM" id="Coils"/>
    </source>
</evidence>
<dbReference type="EMBL" id="CP001669">
    <property type="protein sequence ID" value="AFZ80568.1"/>
    <property type="molecule type" value="Genomic_DNA"/>
</dbReference>
<evidence type="ECO:0000313" key="5">
    <source>
        <dbReference type="Proteomes" id="UP000031512"/>
    </source>
</evidence>
<keyword evidence="2" id="KW-0802">TPR repeat</keyword>
<dbReference type="RefSeq" id="XP_004830234.1">
    <property type="nucleotide sequence ID" value="XM_004830177.1"/>
</dbReference>
<dbReference type="STRING" id="1537102.L0AZ86"/>